<organism evidence="1 2">
    <name type="scientific">Diphasiastrum complanatum</name>
    <name type="common">Issler's clubmoss</name>
    <name type="synonym">Lycopodium complanatum</name>
    <dbReference type="NCBI Taxonomy" id="34168"/>
    <lineage>
        <taxon>Eukaryota</taxon>
        <taxon>Viridiplantae</taxon>
        <taxon>Streptophyta</taxon>
        <taxon>Embryophyta</taxon>
        <taxon>Tracheophyta</taxon>
        <taxon>Lycopodiopsida</taxon>
        <taxon>Lycopodiales</taxon>
        <taxon>Lycopodiaceae</taxon>
        <taxon>Lycopodioideae</taxon>
        <taxon>Diphasiastrum</taxon>
    </lineage>
</organism>
<reference evidence="2" key="1">
    <citation type="journal article" date="2024" name="Proc. Natl. Acad. Sci. U.S.A.">
        <title>Extraordinary preservation of gene collinearity over three hundred million years revealed in homosporous lycophytes.</title>
        <authorList>
            <person name="Li C."/>
            <person name="Wickell D."/>
            <person name="Kuo L.Y."/>
            <person name="Chen X."/>
            <person name="Nie B."/>
            <person name="Liao X."/>
            <person name="Peng D."/>
            <person name="Ji J."/>
            <person name="Jenkins J."/>
            <person name="Williams M."/>
            <person name="Shu S."/>
            <person name="Plott C."/>
            <person name="Barry K."/>
            <person name="Rajasekar S."/>
            <person name="Grimwood J."/>
            <person name="Han X."/>
            <person name="Sun S."/>
            <person name="Hou Z."/>
            <person name="He W."/>
            <person name="Dai G."/>
            <person name="Sun C."/>
            <person name="Schmutz J."/>
            <person name="Leebens-Mack J.H."/>
            <person name="Li F.W."/>
            <person name="Wang L."/>
        </authorList>
    </citation>
    <scope>NUCLEOTIDE SEQUENCE [LARGE SCALE GENOMIC DNA]</scope>
    <source>
        <strain evidence="2">cv. PW_Plant_1</strain>
    </source>
</reference>
<comment type="caution">
    <text evidence="1">The sequence shown here is derived from an EMBL/GenBank/DDBJ whole genome shotgun (WGS) entry which is preliminary data.</text>
</comment>
<accession>A0ACC2DY56</accession>
<sequence length="192" mass="20806">MGKPSTGLVCLIFLFHLIAFGLAVGAETRRTTVTWEYDSVGQYYFCKYKLDIASGLAAGGFIFNLLSLVVIMGVTRCFCCGGPYDSGASRSCAIVSLALLWLCFLIAEACFLAGANRNQMRTNTEFFKGTLIPDCETISKGVFAAAAAFTFFSGILSEVYYICTTKSRLDNPQGPARTVGMTTFSQQSPYSL</sequence>
<name>A0ACC2DY56_DIPCM</name>
<dbReference type="Proteomes" id="UP001162992">
    <property type="component" value="Chromosome 4"/>
</dbReference>
<protein>
    <submittedName>
        <fullName evidence="1">Uncharacterized protein</fullName>
    </submittedName>
</protein>
<gene>
    <name evidence="1" type="ORF">O6H91_04G071800</name>
</gene>
<evidence type="ECO:0000313" key="2">
    <source>
        <dbReference type="Proteomes" id="UP001162992"/>
    </source>
</evidence>
<dbReference type="EMBL" id="CM055095">
    <property type="protein sequence ID" value="KAJ7559132.1"/>
    <property type="molecule type" value="Genomic_DNA"/>
</dbReference>
<evidence type="ECO:0000313" key="1">
    <source>
        <dbReference type="EMBL" id="KAJ7559132.1"/>
    </source>
</evidence>
<keyword evidence="2" id="KW-1185">Reference proteome</keyword>
<proteinExistence type="predicted"/>